<evidence type="ECO:0000313" key="2">
    <source>
        <dbReference type="WBParaSite" id="RSKR_0000391900.1"/>
    </source>
</evidence>
<dbReference type="WBParaSite" id="RSKR_0000391900.1">
    <property type="protein sequence ID" value="RSKR_0000391900.1"/>
    <property type="gene ID" value="RSKR_0000391900"/>
</dbReference>
<sequence length="673" mass="78077">MPLPKQKAAKLASSNTGEPRNGVVLLEEMLKCHENDTKKINGIVYYLKGETDDGKNYWGKSIDSKSKGCRPKDHFRNEELKEKNIKNEWINNCGIENKPIYMYIYDVGGCYEEAETMLIRNQWERKRANSLNNIRGKKTSFLKKLQEIELNSLADEVYKYVNDALKWSKKYKVSFVNGKWEPLLVEDMRSREDKPVDYGSWDGVFEESTMLSKFKSLVGEENYDRSTTLPPYNYTPHELKGSKTIEQATAMARIPPTLESFGTAFYHGSSKKYLNDGCNLHSRGRGHFCPSSLKHDTLKDKYIKNSSSIFFKVTVFENKLDCSRPSETLLLTKFKDRGNCQNDKSGDSFRFLEDLTKRQKETLAERLIEDIISQKNWTVYVFEKHTSLSGIVVYKCHCVVYDGDECDVKFRVYEPIPEELKKMSKRERYEKGRELHENNTEVEGLNQFLVNYYLNANAAKRLSEVKQRTKNKSLVESSKNKHESEWTEEEKKAVESDRKRRSASATCYEKNKSLVESSKNKPESEWTEEEKKARKRDRETRSASATCYEKNKDAIFAKNKEDRALAKSASSKAKEDLTEDEKMAIAKTDKAKAKSKKFRDNNRDTINATKNKKRQFLTTKANEAATMKSEKWDNDHIDAVNKKEKERARRSKTNKLCLSLEQLKINNDEKLSE</sequence>
<protein>
    <submittedName>
        <fullName evidence="2">GIY-YIG domain-containing protein</fullName>
    </submittedName>
</protein>
<evidence type="ECO:0000313" key="1">
    <source>
        <dbReference type="Proteomes" id="UP000095286"/>
    </source>
</evidence>
<reference evidence="2" key="1">
    <citation type="submission" date="2016-11" db="UniProtKB">
        <authorList>
            <consortium name="WormBaseParasite"/>
        </authorList>
    </citation>
    <scope>IDENTIFICATION</scope>
    <source>
        <strain evidence="2">KR3021</strain>
    </source>
</reference>
<proteinExistence type="predicted"/>
<dbReference type="Proteomes" id="UP000095286">
    <property type="component" value="Unplaced"/>
</dbReference>
<name>A0AC35TTC0_9BILA</name>
<organism evidence="1 2">
    <name type="scientific">Rhabditophanes sp. KR3021</name>
    <dbReference type="NCBI Taxonomy" id="114890"/>
    <lineage>
        <taxon>Eukaryota</taxon>
        <taxon>Metazoa</taxon>
        <taxon>Ecdysozoa</taxon>
        <taxon>Nematoda</taxon>
        <taxon>Chromadorea</taxon>
        <taxon>Rhabditida</taxon>
        <taxon>Tylenchina</taxon>
        <taxon>Panagrolaimomorpha</taxon>
        <taxon>Strongyloidoidea</taxon>
        <taxon>Alloionematidae</taxon>
        <taxon>Rhabditophanes</taxon>
    </lineage>
</organism>
<accession>A0AC35TTC0</accession>